<proteinExistence type="predicted"/>
<gene>
    <name evidence="1" type="ORF">CPELLU_LOCUS9750</name>
</gene>
<accession>A0A9N9E4K1</accession>
<protein>
    <submittedName>
        <fullName evidence="1">19237_t:CDS:1</fullName>
    </submittedName>
</protein>
<dbReference type="Proteomes" id="UP000789759">
    <property type="component" value="Unassembled WGS sequence"/>
</dbReference>
<organism evidence="1 2">
    <name type="scientific">Cetraspora pellucida</name>
    <dbReference type="NCBI Taxonomy" id="1433469"/>
    <lineage>
        <taxon>Eukaryota</taxon>
        <taxon>Fungi</taxon>
        <taxon>Fungi incertae sedis</taxon>
        <taxon>Mucoromycota</taxon>
        <taxon>Glomeromycotina</taxon>
        <taxon>Glomeromycetes</taxon>
        <taxon>Diversisporales</taxon>
        <taxon>Gigasporaceae</taxon>
        <taxon>Cetraspora</taxon>
    </lineage>
</organism>
<sequence length="53" mass="6130">MKPIDLICSSLYQSIYRVGLALVSILMKPHYIDNDPVQFTYGNNIQNIINDTW</sequence>
<dbReference type="EMBL" id="CAJVQA010007653">
    <property type="protein sequence ID" value="CAG8659866.1"/>
    <property type="molecule type" value="Genomic_DNA"/>
</dbReference>
<reference evidence="1" key="1">
    <citation type="submission" date="2021-06" db="EMBL/GenBank/DDBJ databases">
        <authorList>
            <person name="Kallberg Y."/>
            <person name="Tangrot J."/>
            <person name="Rosling A."/>
        </authorList>
    </citation>
    <scope>NUCLEOTIDE SEQUENCE</scope>
    <source>
        <strain evidence="1">FL966</strain>
    </source>
</reference>
<keyword evidence="2" id="KW-1185">Reference proteome</keyword>
<evidence type="ECO:0000313" key="1">
    <source>
        <dbReference type="EMBL" id="CAG8659866.1"/>
    </source>
</evidence>
<dbReference type="AlphaFoldDB" id="A0A9N9E4K1"/>
<evidence type="ECO:0000313" key="2">
    <source>
        <dbReference type="Proteomes" id="UP000789759"/>
    </source>
</evidence>
<comment type="caution">
    <text evidence="1">The sequence shown here is derived from an EMBL/GenBank/DDBJ whole genome shotgun (WGS) entry which is preliminary data.</text>
</comment>
<name>A0A9N9E4K1_9GLOM</name>